<reference evidence="3" key="1">
    <citation type="submission" date="2018-05" db="EMBL/GenBank/DDBJ databases">
        <authorList>
            <person name="Lanie J.A."/>
            <person name="Ng W.-L."/>
            <person name="Kazmierczak K.M."/>
            <person name="Andrzejewski T.M."/>
            <person name="Davidsen T.M."/>
            <person name="Wayne K.J."/>
            <person name="Tettelin H."/>
            <person name="Glass J.I."/>
            <person name="Rusch D."/>
            <person name="Podicherti R."/>
            <person name="Tsui H.-C.T."/>
            <person name="Winkler M.E."/>
        </authorList>
    </citation>
    <scope>NUCLEOTIDE SEQUENCE</scope>
</reference>
<organism evidence="3">
    <name type="scientific">marine metagenome</name>
    <dbReference type="NCBI Taxonomy" id="408172"/>
    <lineage>
        <taxon>unclassified sequences</taxon>
        <taxon>metagenomes</taxon>
        <taxon>ecological metagenomes</taxon>
    </lineage>
</organism>
<name>A0A383C801_9ZZZZ</name>
<sequence length="210" mass="23826">VEFKRREHEITVLTAVPDYPGGKFHEGYGVFKKNREMYYGINIYRAPIIPRGSGSNVRLALNYFSLLIGSIYTSMFILKNKIDIIFVFGVSPVTIGIPAIIIKKIKKIPICFWVLDLWPESVSTAGNLKSDLIPKFLNPIVKYIYKHADKIFVSSKGFINSIAGKGVNRNKIEFYPQWAEPIFQPVELEKYLLGSIPKDSFKIMFAGNIG</sequence>
<gene>
    <name evidence="3" type="ORF">METZ01_LOCUS481024</name>
</gene>
<feature type="non-terminal residue" evidence="3">
    <location>
        <position position="210"/>
    </location>
</feature>
<keyword evidence="1" id="KW-1133">Transmembrane helix</keyword>
<evidence type="ECO:0000256" key="1">
    <source>
        <dbReference type="SAM" id="Phobius"/>
    </source>
</evidence>
<dbReference type="EMBL" id="UINC01206511">
    <property type="protein sequence ID" value="SVE28170.1"/>
    <property type="molecule type" value="Genomic_DNA"/>
</dbReference>
<keyword evidence="1" id="KW-0812">Transmembrane</keyword>
<evidence type="ECO:0000259" key="2">
    <source>
        <dbReference type="Pfam" id="PF13439"/>
    </source>
</evidence>
<dbReference type="InterPro" id="IPR028098">
    <property type="entry name" value="Glyco_trans_4-like_N"/>
</dbReference>
<protein>
    <recommendedName>
        <fullName evidence="2">Glycosyltransferase subfamily 4-like N-terminal domain-containing protein</fullName>
    </recommendedName>
</protein>
<feature type="domain" description="Glycosyltransferase subfamily 4-like N-terminal" evidence="2">
    <location>
        <begin position="2"/>
        <end position="174"/>
    </location>
</feature>
<feature type="transmembrane region" description="Helical" evidence="1">
    <location>
        <begin position="84"/>
        <end position="102"/>
    </location>
</feature>
<dbReference type="Pfam" id="PF13439">
    <property type="entry name" value="Glyco_transf_4"/>
    <property type="match status" value="1"/>
</dbReference>
<feature type="non-terminal residue" evidence="3">
    <location>
        <position position="1"/>
    </location>
</feature>
<dbReference type="SUPFAM" id="SSF53756">
    <property type="entry name" value="UDP-Glycosyltransferase/glycogen phosphorylase"/>
    <property type="match status" value="1"/>
</dbReference>
<dbReference type="Gene3D" id="3.40.50.2000">
    <property type="entry name" value="Glycogen Phosphorylase B"/>
    <property type="match status" value="1"/>
</dbReference>
<keyword evidence="1" id="KW-0472">Membrane</keyword>
<accession>A0A383C801</accession>
<evidence type="ECO:0000313" key="3">
    <source>
        <dbReference type="EMBL" id="SVE28170.1"/>
    </source>
</evidence>
<feature type="transmembrane region" description="Helical" evidence="1">
    <location>
        <begin position="59"/>
        <end position="78"/>
    </location>
</feature>
<proteinExistence type="predicted"/>
<dbReference type="AlphaFoldDB" id="A0A383C801"/>